<name>A0A8T2TAJ4_CERRI</name>
<dbReference type="EMBL" id="CM035419">
    <property type="protein sequence ID" value="KAH7416546.1"/>
    <property type="molecule type" value="Genomic_DNA"/>
</dbReference>
<evidence type="ECO:0000313" key="1">
    <source>
        <dbReference type="EMBL" id="KAH7416546.1"/>
    </source>
</evidence>
<dbReference type="Proteomes" id="UP000825935">
    <property type="component" value="Chromosome 14"/>
</dbReference>
<sequence length="45" mass="5269">MRRAELKNCISDCSNIFGGHRCSIKVQLYDDFYSKWTKKAITLVE</sequence>
<dbReference type="AlphaFoldDB" id="A0A8T2TAJ4"/>
<accession>A0A8T2TAJ4</accession>
<keyword evidence="2" id="KW-1185">Reference proteome</keyword>
<comment type="caution">
    <text evidence="1">The sequence shown here is derived from an EMBL/GenBank/DDBJ whole genome shotgun (WGS) entry which is preliminary data.</text>
</comment>
<proteinExistence type="predicted"/>
<gene>
    <name evidence="1" type="ORF">KP509_14G096000</name>
</gene>
<evidence type="ECO:0000313" key="2">
    <source>
        <dbReference type="Proteomes" id="UP000825935"/>
    </source>
</evidence>
<organism evidence="1 2">
    <name type="scientific">Ceratopteris richardii</name>
    <name type="common">Triangle waterfern</name>
    <dbReference type="NCBI Taxonomy" id="49495"/>
    <lineage>
        <taxon>Eukaryota</taxon>
        <taxon>Viridiplantae</taxon>
        <taxon>Streptophyta</taxon>
        <taxon>Embryophyta</taxon>
        <taxon>Tracheophyta</taxon>
        <taxon>Polypodiopsida</taxon>
        <taxon>Polypodiidae</taxon>
        <taxon>Polypodiales</taxon>
        <taxon>Pteridineae</taxon>
        <taxon>Pteridaceae</taxon>
        <taxon>Parkerioideae</taxon>
        <taxon>Ceratopteris</taxon>
    </lineage>
</organism>
<protein>
    <submittedName>
        <fullName evidence="1">Uncharacterized protein</fullName>
    </submittedName>
</protein>
<reference evidence="1" key="1">
    <citation type="submission" date="2021-08" db="EMBL/GenBank/DDBJ databases">
        <title>WGS assembly of Ceratopteris richardii.</title>
        <authorList>
            <person name="Marchant D.B."/>
            <person name="Chen G."/>
            <person name="Jenkins J."/>
            <person name="Shu S."/>
            <person name="Leebens-Mack J."/>
            <person name="Grimwood J."/>
            <person name="Schmutz J."/>
            <person name="Soltis P."/>
            <person name="Soltis D."/>
            <person name="Chen Z.-H."/>
        </authorList>
    </citation>
    <scope>NUCLEOTIDE SEQUENCE</scope>
    <source>
        <strain evidence="1">Whitten #5841</strain>
        <tissue evidence="1">Leaf</tissue>
    </source>
</reference>